<dbReference type="EMBL" id="BQNB010021031">
    <property type="protein sequence ID" value="GJU02143.1"/>
    <property type="molecule type" value="Genomic_DNA"/>
</dbReference>
<protein>
    <submittedName>
        <fullName evidence="1">Uncharacterized protein</fullName>
    </submittedName>
</protein>
<proteinExistence type="predicted"/>
<reference evidence="1" key="2">
    <citation type="submission" date="2022-01" db="EMBL/GenBank/DDBJ databases">
        <authorList>
            <person name="Yamashiro T."/>
            <person name="Shiraishi A."/>
            <person name="Satake H."/>
            <person name="Nakayama K."/>
        </authorList>
    </citation>
    <scope>NUCLEOTIDE SEQUENCE</scope>
</reference>
<name>A0ABQ5IS79_9ASTR</name>
<reference evidence="1" key="1">
    <citation type="journal article" date="2022" name="Int. J. Mol. Sci.">
        <title>Draft Genome of Tanacetum Coccineum: Genomic Comparison of Closely Related Tanacetum-Family Plants.</title>
        <authorList>
            <person name="Yamashiro T."/>
            <person name="Shiraishi A."/>
            <person name="Nakayama K."/>
            <person name="Satake H."/>
        </authorList>
    </citation>
    <scope>NUCLEOTIDE SEQUENCE</scope>
</reference>
<sequence length="109" mass="12459">MATMADNVIVAGKENGEMLIDSINNGPIQFKEMTVLATETTTEHKRLQELKDHTPEEKIRKSYDIKATNIILLGLPVDIYTIVNHHKTTKDIWDRVKELMEGIKLTIQE</sequence>
<keyword evidence="2" id="KW-1185">Reference proteome</keyword>
<accession>A0ABQ5IS79</accession>
<organism evidence="1 2">
    <name type="scientific">Tanacetum coccineum</name>
    <dbReference type="NCBI Taxonomy" id="301880"/>
    <lineage>
        <taxon>Eukaryota</taxon>
        <taxon>Viridiplantae</taxon>
        <taxon>Streptophyta</taxon>
        <taxon>Embryophyta</taxon>
        <taxon>Tracheophyta</taxon>
        <taxon>Spermatophyta</taxon>
        <taxon>Magnoliopsida</taxon>
        <taxon>eudicotyledons</taxon>
        <taxon>Gunneridae</taxon>
        <taxon>Pentapetalae</taxon>
        <taxon>asterids</taxon>
        <taxon>campanulids</taxon>
        <taxon>Asterales</taxon>
        <taxon>Asteraceae</taxon>
        <taxon>Asteroideae</taxon>
        <taxon>Anthemideae</taxon>
        <taxon>Anthemidinae</taxon>
        <taxon>Tanacetum</taxon>
    </lineage>
</organism>
<dbReference type="Proteomes" id="UP001151760">
    <property type="component" value="Unassembled WGS sequence"/>
</dbReference>
<evidence type="ECO:0000313" key="2">
    <source>
        <dbReference type="Proteomes" id="UP001151760"/>
    </source>
</evidence>
<comment type="caution">
    <text evidence="1">The sequence shown here is derived from an EMBL/GenBank/DDBJ whole genome shotgun (WGS) entry which is preliminary data.</text>
</comment>
<gene>
    <name evidence="1" type="ORF">Tco_1112481</name>
</gene>
<evidence type="ECO:0000313" key="1">
    <source>
        <dbReference type="EMBL" id="GJU02143.1"/>
    </source>
</evidence>